<keyword evidence="2" id="KW-1185">Reference proteome</keyword>
<dbReference type="SUPFAM" id="SSF81383">
    <property type="entry name" value="F-box domain"/>
    <property type="match status" value="1"/>
</dbReference>
<dbReference type="Proteomes" id="UP001157418">
    <property type="component" value="Unassembled WGS sequence"/>
</dbReference>
<dbReference type="AlphaFoldDB" id="A0AAU9NB39"/>
<evidence type="ECO:0008006" key="3">
    <source>
        <dbReference type="Google" id="ProtNLM"/>
    </source>
</evidence>
<proteinExistence type="predicted"/>
<name>A0AAU9NB39_9ASTR</name>
<gene>
    <name evidence="1" type="ORF">LVIROSA_LOCUS22098</name>
</gene>
<sequence>MESPPYKPHLKVATKEDFFKFLPEGFVAEALALTSARDVSRLSSVNSVFRFAIQWDSVWESFTQLEMADGGSVASKNEIYMRLCDHPVVIDEGNKVNF</sequence>
<evidence type="ECO:0000313" key="2">
    <source>
        <dbReference type="Proteomes" id="UP001157418"/>
    </source>
</evidence>
<evidence type="ECO:0000313" key="1">
    <source>
        <dbReference type="EMBL" id="CAH1435677.1"/>
    </source>
</evidence>
<comment type="caution">
    <text evidence="1">The sequence shown here is derived from an EMBL/GenBank/DDBJ whole genome shotgun (WGS) entry which is preliminary data.</text>
</comment>
<dbReference type="CDD" id="cd22162">
    <property type="entry name" value="F-box_AtSKIP3-like"/>
    <property type="match status" value="1"/>
</dbReference>
<organism evidence="1 2">
    <name type="scientific">Lactuca virosa</name>
    <dbReference type="NCBI Taxonomy" id="75947"/>
    <lineage>
        <taxon>Eukaryota</taxon>
        <taxon>Viridiplantae</taxon>
        <taxon>Streptophyta</taxon>
        <taxon>Embryophyta</taxon>
        <taxon>Tracheophyta</taxon>
        <taxon>Spermatophyta</taxon>
        <taxon>Magnoliopsida</taxon>
        <taxon>eudicotyledons</taxon>
        <taxon>Gunneridae</taxon>
        <taxon>Pentapetalae</taxon>
        <taxon>asterids</taxon>
        <taxon>campanulids</taxon>
        <taxon>Asterales</taxon>
        <taxon>Asteraceae</taxon>
        <taxon>Cichorioideae</taxon>
        <taxon>Cichorieae</taxon>
        <taxon>Lactucinae</taxon>
        <taxon>Lactuca</taxon>
    </lineage>
</organism>
<reference evidence="1 2" key="1">
    <citation type="submission" date="2022-01" db="EMBL/GenBank/DDBJ databases">
        <authorList>
            <person name="Xiong W."/>
            <person name="Schranz E."/>
        </authorList>
    </citation>
    <scope>NUCLEOTIDE SEQUENCE [LARGE SCALE GENOMIC DNA]</scope>
</reference>
<dbReference type="EMBL" id="CAKMRJ010004445">
    <property type="protein sequence ID" value="CAH1435677.1"/>
    <property type="molecule type" value="Genomic_DNA"/>
</dbReference>
<accession>A0AAU9NB39</accession>
<protein>
    <recommendedName>
        <fullName evidence="3">F-box domain-containing protein</fullName>
    </recommendedName>
</protein>
<dbReference type="InterPro" id="IPR036047">
    <property type="entry name" value="F-box-like_dom_sf"/>
</dbReference>